<proteinExistence type="predicted"/>
<keyword evidence="1" id="KW-0805">Transcription regulation</keyword>
<evidence type="ECO:0000313" key="6">
    <source>
        <dbReference type="Proteomes" id="UP001501508"/>
    </source>
</evidence>
<dbReference type="PROSITE" id="PS01124">
    <property type="entry name" value="HTH_ARAC_FAMILY_2"/>
    <property type="match status" value="1"/>
</dbReference>
<organism evidence="5 6">
    <name type="scientific">Ravibacter arvi</name>
    <dbReference type="NCBI Taxonomy" id="2051041"/>
    <lineage>
        <taxon>Bacteria</taxon>
        <taxon>Pseudomonadati</taxon>
        <taxon>Bacteroidota</taxon>
        <taxon>Cytophagia</taxon>
        <taxon>Cytophagales</taxon>
        <taxon>Spirosomataceae</taxon>
        <taxon>Ravibacter</taxon>
    </lineage>
</organism>
<dbReference type="SMART" id="SM00342">
    <property type="entry name" value="HTH_ARAC"/>
    <property type="match status" value="1"/>
</dbReference>
<evidence type="ECO:0000259" key="4">
    <source>
        <dbReference type="PROSITE" id="PS01124"/>
    </source>
</evidence>
<name>A0ABP8LNJ1_9BACT</name>
<dbReference type="PANTHER" id="PTHR43280">
    <property type="entry name" value="ARAC-FAMILY TRANSCRIPTIONAL REGULATOR"/>
    <property type="match status" value="1"/>
</dbReference>
<dbReference type="InterPro" id="IPR009057">
    <property type="entry name" value="Homeodomain-like_sf"/>
</dbReference>
<protein>
    <recommendedName>
        <fullName evidence="4">HTH araC/xylS-type domain-containing protein</fullName>
    </recommendedName>
</protein>
<dbReference type="EMBL" id="BAABEY010000002">
    <property type="protein sequence ID" value="GAA4432250.1"/>
    <property type="molecule type" value="Genomic_DNA"/>
</dbReference>
<dbReference type="SUPFAM" id="SSF46689">
    <property type="entry name" value="Homeodomain-like"/>
    <property type="match status" value="1"/>
</dbReference>
<feature type="domain" description="HTH araC/xylS-type" evidence="4">
    <location>
        <begin position="51"/>
        <end position="120"/>
    </location>
</feature>
<dbReference type="Gene3D" id="1.10.10.60">
    <property type="entry name" value="Homeodomain-like"/>
    <property type="match status" value="1"/>
</dbReference>
<evidence type="ECO:0000256" key="2">
    <source>
        <dbReference type="ARBA" id="ARBA00023125"/>
    </source>
</evidence>
<dbReference type="PANTHER" id="PTHR43280:SF2">
    <property type="entry name" value="HTH-TYPE TRANSCRIPTIONAL REGULATOR EXSA"/>
    <property type="match status" value="1"/>
</dbReference>
<keyword evidence="2" id="KW-0238">DNA-binding</keyword>
<keyword evidence="3" id="KW-0804">Transcription</keyword>
<evidence type="ECO:0000256" key="1">
    <source>
        <dbReference type="ARBA" id="ARBA00023015"/>
    </source>
</evidence>
<dbReference type="InterPro" id="IPR018060">
    <property type="entry name" value="HTH_AraC"/>
</dbReference>
<evidence type="ECO:0000256" key="3">
    <source>
        <dbReference type="ARBA" id="ARBA00023163"/>
    </source>
</evidence>
<reference evidence="6" key="1">
    <citation type="journal article" date="2019" name="Int. J. Syst. Evol. Microbiol.">
        <title>The Global Catalogue of Microorganisms (GCM) 10K type strain sequencing project: providing services to taxonomists for standard genome sequencing and annotation.</title>
        <authorList>
            <consortium name="The Broad Institute Genomics Platform"/>
            <consortium name="The Broad Institute Genome Sequencing Center for Infectious Disease"/>
            <person name="Wu L."/>
            <person name="Ma J."/>
        </authorList>
    </citation>
    <scope>NUCLEOTIDE SEQUENCE [LARGE SCALE GENOMIC DNA]</scope>
    <source>
        <strain evidence="6">JCM 31920</strain>
    </source>
</reference>
<evidence type="ECO:0000313" key="5">
    <source>
        <dbReference type="EMBL" id="GAA4432250.1"/>
    </source>
</evidence>
<sequence length="137" mass="15510">MSPQRTYSDPSALLEKVKLAADQVIKTRLETGKSVTMSTRITTELDQDYNTVNQILLSEFGLSVKSIFQSRVVEKAKELLVYTEHSLTRIAGDLGYKNASYLSGQIKKITGCTPSYFKKVRKSKLEIMKRRPGEEKM</sequence>
<dbReference type="Pfam" id="PF12833">
    <property type="entry name" value="HTH_18"/>
    <property type="match status" value="1"/>
</dbReference>
<dbReference type="Proteomes" id="UP001501508">
    <property type="component" value="Unassembled WGS sequence"/>
</dbReference>
<accession>A0ABP8LNJ1</accession>
<keyword evidence="6" id="KW-1185">Reference proteome</keyword>
<gene>
    <name evidence="5" type="ORF">GCM10023091_04030</name>
</gene>
<comment type="caution">
    <text evidence="5">The sequence shown here is derived from an EMBL/GenBank/DDBJ whole genome shotgun (WGS) entry which is preliminary data.</text>
</comment>